<name>A0A1R4EYD2_9MICC</name>
<evidence type="ECO:0000313" key="3">
    <source>
        <dbReference type="Proteomes" id="UP000195913"/>
    </source>
</evidence>
<proteinExistence type="predicted"/>
<organism evidence="2 3">
    <name type="scientific">Arthrobacter rhombi</name>
    <dbReference type="NCBI Taxonomy" id="71253"/>
    <lineage>
        <taxon>Bacteria</taxon>
        <taxon>Bacillati</taxon>
        <taxon>Actinomycetota</taxon>
        <taxon>Actinomycetes</taxon>
        <taxon>Micrococcales</taxon>
        <taxon>Micrococcaceae</taxon>
        <taxon>Arthrobacter</taxon>
    </lineage>
</organism>
<evidence type="ECO:0000313" key="2">
    <source>
        <dbReference type="EMBL" id="SJM48615.1"/>
    </source>
</evidence>
<accession>A0A1R4EYD2</accession>
<dbReference type="AlphaFoldDB" id="A0A1R4EYD2"/>
<keyword evidence="3" id="KW-1185">Reference proteome</keyword>
<dbReference type="EMBL" id="FUHW01000007">
    <property type="protein sequence ID" value="SJM48615.1"/>
    <property type="molecule type" value="Genomic_DNA"/>
</dbReference>
<dbReference type="InterPro" id="IPR049349">
    <property type="entry name" value="DUF2264_N"/>
</dbReference>
<reference evidence="2 3" key="1">
    <citation type="submission" date="2017-02" db="EMBL/GenBank/DDBJ databases">
        <authorList>
            <person name="Peterson S.W."/>
        </authorList>
    </citation>
    <scope>NUCLEOTIDE SEQUENCE [LARGE SCALE GENOMIC DNA]</scope>
    <source>
        <strain evidence="2 3">B Ar 00.02</strain>
    </source>
</reference>
<sequence length="630" mass="67594">MEKARTFTGWGRVEWERLADRLIAGAHRHSSPAGARVVFPPAAGQNATDQLEGFARSFLLAALRIAGSAGSDPALVQWYADALAAGTRCGDAEQWPGLTDHGQPTVEATAIVLGLHFSRPWLWDGLDDGVQARIIHWLSGATGQASADNNHVLFGATIQAFLASIGAPCDRFGIEAALDRIEDWYAGDGWYSDGEGRRFDHYNAWTFQLYPFFILEMLSGTVAAATASAERLRLYRERLEMFLRGYQHLFAAGGSPLIQGRSLIYRWGVVAPFWMGELQGVEALPPGRTRRLASGVARHFTDRGVGDDGVLPLGWWGPRSSILQSYNAPGSPLWAAKGFLGLLLPADHPAWTAPEAALEIEGADVNRVLSGPQWLVRGDHRDDIVKVANFGTGGHPRHDSALYRRLAFSTASAPVQQGSLRDNDLYVPLGDSTSVHRGPVAGVARPGGGSSRFRLDAAGRDVEVDYATALLPDGVELRAARIRGAVAMPLEASGYALAGDTEPESVLTAAGALAAGADGLRSAIQFVGAPEDDTVAATPRIREASGSILGERVAVPVITVDPAAGAETRWSWLVCFTRRNIDLEAVARRLVLNWTPDGLQASDGAITANLSWIRHERWPADAINQGVFGA</sequence>
<dbReference type="Pfam" id="PF10022">
    <property type="entry name" value="DUF2264"/>
    <property type="match status" value="1"/>
</dbReference>
<dbReference type="Proteomes" id="UP000195913">
    <property type="component" value="Unassembled WGS sequence"/>
</dbReference>
<protein>
    <recommendedName>
        <fullName evidence="1">DUF2264 domain-containing protein</fullName>
    </recommendedName>
</protein>
<dbReference type="PANTHER" id="PTHR35339:SF4">
    <property type="entry name" value="LINALOOL DEHYDRATASE_ISOMERASE DOMAIN-CONTAINING PROTEIN"/>
    <property type="match status" value="1"/>
</dbReference>
<evidence type="ECO:0000259" key="1">
    <source>
        <dbReference type="Pfam" id="PF10022"/>
    </source>
</evidence>
<dbReference type="PANTHER" id="PTHR35339">
    <property type="entry name" value="LINALOOL DEHYDRATASE_ISOMERASE DOMAIN-CONTAINING PROTEIN"/>
    <property type="match status" value="1"/>
</dbReference>
<feature type="domain" description="DUF2264" evidence="1">
    <location>
        <begin position="12"/>
        <end position="356"/>
    </location>
</feature>
<dbReference type="RefSeq" id="WP_086994342.1">
    <property type="nucleotide sequence ID" value="NZ_FUHW01000007.1"/>
</dbReference>
<gene>
    <name evidence="2" type="ORF">FM101_01360</name>
</gene>
<dbReference type="InterPro" id="IPR016624">
    <property type="entry name" value="UCP014753"/>
</dbReference>